<sequence>MPGHHLSDQQVFLFMVERRHHTQSVAAAKAGISERSARRIENDPRLPSQKKQGRHWRTRADPLEPFWPRIEELLKIDGILAVTIFETLQDEFGEEAVPDRIRRTLERRIARWRALHGEEKEIFFPQRHESGRQGLSDFTVCDDLKVTITGEPFAHRLYHFRLACSGWEHAAVVLGGESFAALSEHLQDALWKLGGVPVEHRSDSLSAAYKNLDADAQRDFTRSYDDLCRHYGMIATRNNRGEAHENGSIEGPHGHLKRRLDQALRRRGSRDFDSLGAWRDFVEAEVAKQNRRKARLVDEERRLLGRLPAHRTTDFAMIAVDVSRNGTVPIDRVIYSVPSRLVGRRLHAHLFDDRIDLFLGPDKVMTTPRVRMPHPQRGHQIDFRHMIANLRRKPGALRNLVYRDALFPAHAYRRAWQAFDDQLDAHQACRDTVALLDIAARGDCVDALALRIDAALDAGRLPDVTALRQEFLPTLRARHEVTIPPPDPRGYNSLLTSMELR</sequence>
<dbReference type="EMBL" id="LBIC01000001">
    <property type="protein sequence ID" value="KKW94085.1"/>
    <property type="molecule type" value="Genomic_DNA"/>
</dbReference>
<keyword evidence="3" id="KW-1185">Reference proteome</keyword>
<evidence type="ECO:0000313" key="2">
    <source>
        <dbReference type="EMBL" id="KKW94085.1"/>
    </source>
</evidence>
<dbReference type="Proteomes" id="UP000033874">
    <property type="component" value="Unassembled WGS sequence"/>
</dbReference>
<proteinExistence type="predicted"/>
<dbReference type="InterPro" id="IPR012337">
    <property type="entry name" value="RNaseH-like_sf"/>
</dbReference>
<gene>
    <name evidence="2" type="ORF">YP76_05620</name>
</gene>
<name>A0A0M3AW63_9SPHN</name>
<feature type="region of interest" description="Disordered" evidence="1">
    <location>
        <begin position="37"/>
        <end position="57"/>
    </location>
</feature>
<evidence type="ECO:0000256" key="1">
    <source>
        <dbReference type="SAM" id="MobiDB-lite"/>
    </source>
</evidence>
<comment type="caution">
    <text evidence="2">The sequence shown here is derived from an EMBL/GenBank/DDBJ whole genome shotgun (WGS) entry which is preliminary data.</text>
</comment>
<evidence type="ECO:0008006" key="4">
    <source>
        <dbReference type="Google" id="ProtNLM"/>
    </source>
</evidence>
<dbReference type="SUPFAM" id="SSF53098">
    <property type="entry name" value="Ribonuclease H-like"/>
    <property type="match status" value="1"/>
</dbReference>
<dbReference type="PANTHER" id="PTHR35004:SF7">
    <property type="entry name" value="INTEGRASE PROTEIN"/>
    <property type="match status" value="1"/>
</dbReference>
<reference evidence="2 3" key="1">
    <citation type="submission" date="2015-04" db="EMBL/GenBank/DDBJ databases">
        <title>Genome sequence of aromatic hydrocarbons-degrading Sphingobium chungbukense DJ77.</title>
        <authorList>
            <person name="Kim Y.-C."/>
            <person name="Chae J.-C."/>
        </authorList>
    </citation>
    <scope>NUCLEOTIDE SEQUENCE [LARGE SCALE GENOMIC DNA]</scope>
    <source>
        <strain evidence="2 3">DJ77</strain>
    </source>
</reference>
<dbReference type="STRING" id="56193.YP76_05620"/>
<dbReference type="PANTHER" id="PTHR35004">
    <property type="entry name" value="TRANSPOSASE RV3428C-RELATED"/>
    <property type="match status" value="1"/>
</dbReference>
<evidence type="ECO:0000313" key="3">
    <source>
        <dbReference type="Proteomes" id="UP000033874"/>
    </source>
</evidence>
<dbReference type="NCBIfam" id="NF033546">
    <property type="entry name" value="transpos_IS21"/>
    <property type="match status" value="1"/>
</dbReference>
<dbReference type="AlphaFoldDB" id="A0A0M3AW63"/>
<accession>A0A0M3AW63</accession>
<organism evidence="2 3">
    <name type="scientific">Sphingobium chungbukense</name>
    <dbReference type="NCBI Taxonomy" id="56193"/>
    <lineage>
        <taxon>Bacteria</taxon>
        <taxon>Pseudomonadati</taxon>
        <taxon>Pseudomonadota</taxon>
        <taxon>Alphaproteobacteria</taxon>
        <taxon>Sphingomonadales</taxon>
        <taxon>Sphingomonadaceae</taxon>
        <taxon>Sphingobium</taxon>
    </lineage>
</organism>
<dbReference type="PATRIC" id="fig|56193.3.peg.1165"/>
<protein>
    <recommendedName>
        <fullName evidence="4">Integrase catalytic domain-containing protein</fullName>
    </recommendedName>
</protein>